<keyword evidence="2 7" id="KW-0963">Cytoplasm</keyword>
<feature type="binding site" evidence="10">
    <location>
        <position position="11"/>
    </location>
    <ligand>
        <name>Mg(2+)</name>
        <dbReference type="ChEBI" id="CHEBI:18420"/>
    </ligand>
</feature>
<feature type="binding site" evidence="10">
    <location>
        <position position="104"/>
    </location>
    <ligand>
        <name>Zn(2+)</name>
        <dbReference type="ChEBI" id="CHEBI:29105"/>
    </ligand>
</feature>
<dbReference type="Pfam" id="PF00702">
    <property type="entry name" value="Hydrolase"/>
    <property type="match status" value="1"/>
</dbReference>
<dbReference type="PIRSF" id="PIRSF004682">
    <property type="entry name" value="GmhB"/>
    <property type="match status" value="1"/>
</dbReference>
<dbReference type="InterPro" id="IPR006543">
    <property type="entry name" value="Histidinol-phos"/>
</dbReference>
<comment type="subcellular location">
    <subcellularLocation>
        <location evidence="1 7">Cytoplasm</location>
    </subcellularLocation>
</comment>
<dbReference type="InterPro" id="IPR006549">
    <property type="entry name" value="HAD-SF_hydro_IIIA"/>
</dbReference>
<protein>
    <recommendedName>
        <fullName evidence="6 7">D,D-heptose 1,7-bisphosphate phosphatase</fullName>
        <ecNumber evidence="7">3.1.3.-</ecNumber>
    </recommendedName>
</protein>
<sequence>MADKISAVFLDRDGVVNKKIEMDYVKKWDEFEFLPDAISAIKLINDKNIPVYLITNQSGIGRGKMTQKALDIVHQKMGGALAKEGAHIDEIFVCPHAPEDNCDCRKPKPGLLLQAKEKYPEIDFKNSWFIGDSQIDVEAGKAVGCRTYLLKTSESLMKVVESLNL</sequence>
<reference evidence="11 12" key="1">
    <citation type="journal article" date="2016" name="Nat. Commun.">
        <title>Thousands of microbial genomes shed light on interconnected biogeochemical processes in an aquifer system.</title>
        <authorList>
            <person name="Anantharaman K."/>
            <person name="Brown C.T."/>
            <person name="Hug L.A."/>
            <person name="Sharon I."/>
            <person name="Castelle C.J."/>
            <person name="Probst A.J."/>
            <person name="Thomas B.C."/>
            <person name="Singh A."/>
            <person name="Wilkins M.J."/>
            <person name="Karaoz U."/>
            <person name="Brodie E.L."/>
            <person name="Williams K.H."/>
            <person name="Hubbard S.S."/>
            <person name="Banfield J.F."/>
        </authorList>
    </citation>
    <scope>NUCLEOTIDE SEQUENCE [LARGE SCALE GENOMIC DNA]</scope>
</reference>
<dbReference type="EMBL" id="MEUA01000025">
    <property type="protein sequence ID" value="OGC15112.1"/>
    <property type="molecule type" value="Genomic_DNA"/>
</dbReference>
<feature type="site" description="Stabilizes the phosphoryl group" evidence="9">
    <location>
        <position position="55"/>
    </location>
</feature>
<gene>
    <name evidence="11" type="ORF">A2290_02790</name>
</gene>
<dbReference type="InterPro" id="IPR036412">
    <property type="entry name" value="HAD-like_sf"/>
</dbReference>
<evidence type="ECO:0000256" key="7">
    <source>
        <dbReference type="PIRNR" id="PIRNR004682"/>
    </source>
</evidence>
<proteinExistence type="inferred from homology"/>
<dbReference type="AlphaFoldDB" id="A0A1F4S3V3"/>
<dbReference type="EC" id="3.1.3.-" evidence="7"/>
<keyword evidence="3 10" id="KW-0479">Metal-binding</keyword>
<keyword evidence="5 7" id="KW-0119">Carbohydrate metabolism</keyword>
<evidence type="ECO:0000313" key="11">
    <source>
        <dbReference type="EMBL" id="OGC15112.1"/>
    </source>
</evidence>
<evidence type="ECO:0000313" key="12">
    <source>
        <dbReference type="Proteomes" id="UP000177905"/>
    </source>
</evidence>
<dbReference type="Gene3D" id="3.40.50.1000">
    <property type="entry name" value="HAD superfamily/HAD-like"/>
    <property type="match status" value="1"/>
</dbReference>
<comment type="similarity">
    <text evidence="7">Belongs to the gmhB family.</text>
</comment>
<organism evidence="11 12">
    <name type="scientific">candidate division WOR-1 bacterium RIFOXYB2_FULL_36_35</name>
    <dbReference type="NCBI Taxonomy" id="1802578"/>
    <lineage>
        <taxon>Bacteria</taxon>
        <taxon>Bacillati</taxon>
        <taxon>Saganbacteria</taxon>
    </lineage>
</organism>
<evidence type="ECO:0000256" key="2">
    <source>
        <dbReference type="ARBA" id="ARBA00022490"/>
    </source>
</evidence>
<keyword evidence="10" id="KW-0862">Zinc</keyword>
<evidence type="ECO:0000256" key="4">
    <source>
        <dbReference type="ARBA" id="ARBA00022801"/>
    </source>
</evidence>
<dbReference type="SUPFAM" id="SSF56784">
    <property type="entry name" value="HAD-like"/>
    <property type="match status" value="1"/>
</dbReference>
<dbReference type="InterPro" id="IPR023214">
    <property type="entry name" value="HAD_sf"/>
</dbReference>
<dbReference type="InterPro" id="IPR004446">
    <property type="entry name" value="Heptose_bisP_phosphatase"/>
</dbReference>
<evidence type="ECO:0000256" key="1">
    <source>
        <dbReference type="ARBA" id="ARBA00004496"/>
    </source>
</evidence>
<keyword evidence="4 7" id="KW-0378">Hydrolase</keyword>
<feature type="binding site" evidence="10">
    <location>
        <position position="102"/>
    </location>
    <ligand>
        <name>Zn(2+)</name>
        <dbReference type="ChEBI" id="CHEBI:29105"/>
    </ligand>
</feature>
<comment type="cofactor">
    <cofactor evidence="10">
        <name>Zn(2+)</name>
        <dbReference type="ChEBI" id="CHEBI:29105"/>
    </cofactor>
</comment>
<dbReference type="GO" id="GO:0046872">
    <property type="term" value="F:metal ion binding"/>
    <property type="evidence" value="ECO:0007669"/>
    <property type="project" value="UniProtKB-KW"/>
</dbReference>
<dbReference type="Proteomes" id="UP000177905">
    <property type="component" value="Unassembled WGS sequence"/>
</dbReference>
<dbReference type="NCBIfam" id="TIGR01662">
    <property type="entry name" value="HAD-SF-IIIA"/>
    <property type="match status" value="1"/>
</dbReference>
<evidence type="ECO:0000256" key="6">
    <source>
        <dbReference type="ARBA" id="ARBA00031828"/>
    </source>
</evidence>
<feature type="binding site" evidence="10">
    <location>
        <position position="13"/>
    </location>
    <ligand>
        <name>Mg(2+)</name>
        <dbReference type="ChEBI" id="CHEBI:18420"/>
    </ligand>
</feature>
<feature type="binding site" evidence="10">
    <location>
        <position position="94"/>
    </location>
    <ligand>
        <name>Zn(2+)</name>
        <dbReference type="ChEBI" id="CHEBI:29105"/>
    </ligand>
</feature>
<evidence type="ECO:0000256" key="5">
    <source>
        <dbReference type="ARBA" id="ARBA00023277"/>
    </source>
</evidence>
<dbReference type="CDD" id="cd07503">
    <property type="entry name" value="HAD_HisB-N"/>
    <property type="match status" value="1"/>
</dbReference>
<evidence type="ECO:0000256" key="9">
    <source>
        <dbReference type="PIRSR" id="PIRSR004682-3"/>
    </source>
</evidence>
<feature type="active site" description="Nucleophile" evidence="8">
    <location>
        <position position="11"/>
    </location>
</feature>
<feature type="site" description="Contributes to substrate recognition" evidence="9">
    <location>
        <position position="105"/>
    </location>
</feature>
<evidence type="ECO:0000256" key="8">
    <source>
        <dbReference type="PIRSR" id="PIRSR004682-1"/>
    </source>
</evidence>
<feature type="binding site" evidence="10">
    <location>
        <position position="132"/>
    </location>
    <ligand>
        <name>Mg(2+)</name>
        <dbReference type="ChEBI" id="CHEBI:18420"/>
    </ligand>
</feature>
<dbReference type="GO" id="GO:0005737">
    <property type="term" value="C:cytoplasm"/>
    <property type="evidence" value="ECO:0007669"/>
    <property type="project" value="UniProtKB-SubCell"/>
</dbReference>
<dbReference type="GO" id="GO:0005975">
    <property type="term" value="P:carbohydrate metabolic process"/>
    <property type="evidence" value="ECO:0007669"/>
    <property type="project" value="InterPro"/>
</dbReference>
<evidence type="ECO:0000256" key="3">
    <source>
        <dbReference type="ARBA" id="ARBA00022723"/>
    </source>
</evidence>
<feature type="site" description="Stabilizes the phosphoryl group" evidence="9">
    <location>
        <position position="106"/>
    </location>
</feature>
<name>A0A1F4S3V3_UNCSA</name>
<keyword evidence="10" id="KW-0460">Magnesium</keyword>
<dbReference type="GO" id="GO:0016791">
    <property type="term" value="F:phosphatase activity"/>
    <property type="evidence" value="ECO:0007669"/>
    <property type="project" value="InterPro"/>
</dbReference>
<dbReference type="NCBIfam" id="TIGR01656">
    <property type="entry name" value="Histidinol-ppas"/>
    <property type="match status" value="1"/>
</dbReference>
<dbReference type="PANTHER" id="PTHR42891">
    <property type="entry name" value="D-GLYCERO-BETA-D-MANNO-HEPTOSE-1,7-BISPHOSPHATE 7-PHOSPHATASE"/>
    <property type="match status" value="1"/>
</dbReference>
<comment type="caution">
    <text evidence="11">The sequence shown here is derived from an EMBL/GenBank/DDBJ whole genome shotgun (WGS) entry which is preliminary data.</text>
</comment>
<feature type="active site" description="Proton donor" evidence="8">
    <location>
        <position position="13"/>
    </location>
</feature>
<feature type="binding site" evidence="10">
    <location>
        <position position="96"/>
    </location>
    <ligand>
        <name>Zn(2+)</name>
        <dbReference type="ChEBI" id="CHEBI:29105"/>
    </ligand>
</feature>
<accession>A0A1F4S3V3</accession>
<evidence type="ECO:0000256" key="10">
    <source>
        <dbReference type="PIRSR" id="PIRSR004682-4"/>
    </source>
</evidence>
<comment type="cofactor">
    <cofactor evidence="10">
        <name>Mg(2+)</name>
        <dbReference type="ChEBI" id="CHEBI:18420"/>
    </cofactor>
</comment>
<dbReference type="PANTHER" id="PTHR42891:SF1">
    <property type="entry name" value="D-GLYCERO-BETA-D-MANNO-HEPTOSE-1,7-BISPHOSPHATE 7-PHOSPHATASE"/>
    <property type="match status" value="1"/>
</dbReference>